<dbReference type="GO" id="GO:0031672">
    <property type="term" value="C:A band"/>
    <property type="evidence" value="ECO:0007669"/>
    <property type="project" value="UniProtKB-ARBA"/>
</dbReference>
<comment type="caution">
    <text evidence="14">The sequence shown here is derived from an EMBL/GenBank/DDBJ whole genome shotgun (WGS) entry which is preliminary data.</text>
</comment>
<dbReference type="Pfam" id="PF00621">
    <property type="entry name" value="RhoGEF"/>
    <property type="match status" value="1"/>
</dbReference>
<feature type="compositionally biased region" description="Basic and acidic residues" evidence="13">
    <location>
        <begin position="1941"/>
        <end position="1976"/>
    </location>
</feature>
<feature type="compositionally biased region" description="Basic and acidic residues" evidence="13">
    <location>
        <begin position="2209"/>
        <end position="2252"/>
    </location>
</feature>
<dbReference type="InterPro" id="IPR055251">
    <property type="entry name" value="SOS1_NGEF_PH"/>
</dbReference>
<evidence type="ECO:0000256" key="13">
    <source>
        <dbReference type="SAM" id="MobiDB-lite"/>
    </source>
</evidence>
<reference evidence="14" key="1">
    <citation type="submission" date="2020-04" db="EMBL/GenBank/DDBJ databases">
        <authorList>
            <person name="Alioto T."/>
            <person name="Alioto T."/>
            <person name="Gomez Garrido J."/>
        </authorList>
    </citation>
    <scope>NUCLEOTIDE SEQUENCE</scope>
    <source>
        <strain evidence="14">A484AB</strain>
    </source>
</reference>
<dbReference type="FunFam" id="2.60.40.10:FF:000425">
    <property type="entry name" value="Myosin light chain kinase"/>
    <property type="match status" value="14"/>
</dbReference>
<dbReference type="EMBL" id="CACRXK020002181">
    <property type="protein sequence ID" value="CAB3993085.1"/>
    <property type="molecule type" value="Genomic_DNA"/>
</dbReference>
<feature type="compositionally biased region" description="Basic and acidic residues" evidence="13">
    <location>
        <begin position="3119"/>
        <end position="3135"/>
    </location>
</feature>
<keyword evidence="11" id="KW-0539">Nucleus</keyword>
<dbReference type="InterPro" id="IPR011993">
    <property type="entry name" value="PH-like_dom_sf"/>
</dbReference>
<evidence type="ECO:0000256" key="6">
    <source>
        <dbReference type="ARBA" id="ARBA00022737"/>
    </source>
</evidence>
<dbReference type="InterPro" id="IPR036028">
    <property type="entry name" value="SH3-like_dom_sf"/>
</dbReference>
<dbReference type="SMART" id="SM00233">
    <property type="entry name" value="PH"/>
    <property type="match status" value="1"/>
</dbReference>
<feature type="region of interest" description="Disordered" evidence="13">
    <location>
        <begin position="5715"/>
        <end position="5775"/>
    </location>
</feature>
<evidence type="ECO:0000256" key="7">
    <source>
        <dbReference type="ARBA" id="ARBA00022741"/>
    </source>
</evidence>
<dbReference type="Gene3D" id="2.30.29.30">
    <property type="entry name" value="Pleckstrin-homology domain (PH domain)/Phosphotyrosine-binding domain (PTB)"/>
    <property type="match status" value="1"/>
</dbReference>
<feature type="compositionally biased region" description="Polar residues" evidence="13">
    <location>
        <begin position="4940"/>
        <end position="4957"/>
    </location>
</feature>
<feature type="region of interest" description="Disordered" evidence="13">
    <location>
        <begin position="4908"/>
        <end position="5004"/>
    </location>
</feature>
<dbReference type="InterPro" id="IPR007110">
    <property type="entry name" value="Ig-like_dom"/>
</dbReference>
<dbReference type="CDD" id="cd00160">
    <property type="entry name" value="RhoGEF"/>
    <property type="match status" value="1"/>
</dbReference>
<keyword evidence="6" id="KW-0677">Repeat</keyword>
<dbReference type="FunFam" id="2.60.40.10:FF:000145">
    <property type="entry name" value="Myosin light chain kinase, smooth muscle"/>
    <property type="match status" value="1"/>
</dbReference>
<keyword evidence="7" id="KW-0547">Nucleotide-binding</keyword>
<dbReference type="Pfam" id="PF22697">
    <property type="entry name" value="SOS1_NGEF_PH"/>
    <property type="match status" value="1"/>
</dbReference>
<keyword evidence="15" id="KW-1185">Reference proteome</keyword>
<dbReference type="SMART" id="SM00406">
    <property type="entry name" value="IGv"/>
    <property type="match status" value="8"/>
</dbReference>
<feature type="compositionally biased region" description="Basic and acidic residues" evidence="13">
    <location>
        <begin position="1842"/>
        <end position="1861"/>
    </location>
</feature>
<dbReference type="InterPro" id="IPR035899">
    <property type="entry name" value="DBL_dom_sf"/>
</dbReference>
<dbReference type="GO" id="GO:0005524">
    <property type="term" value="F:ATP binding"/>
    <property type="evidence" value="ECO:0007669"/>
    <property type="project" value="UniProtKB-KW"/>
</dbReference>
<dbReference type="CDD" id="cd00096">
    <property type="entry name" value="Ig"/>
    <property type="match status" value="7"/>
</dbReference>
<proteinExistence type="inferred from homology"/>
<dbReference type="SUPFAM" id="SSF50044">
    <property type="entry name" value="SH3-domain"/>
    <property type="match status" value="1"/>
</dbReference>
<feature type="compositionally biased region" description="Basic and acidic residues" evidence="13">
    <location>
        <begin position="2262"/>
        <end position="2334"/>
    </location>
</feature>
<dbReference type="InterPro" id="IPR003599">
    <property type="entry name" value="Ig_sub"/>
</dbReference>
<dbReference type="InterPro" id="IPR000219">
    <property type="entry name" value="DH_dom"/>
</dbReference>
<feature type="compositionally biased region" description="Basic and acidic residues" evidence="13">
    <location>
        <begin position="1642"/>
        <end position="1652"/>
    </location>
</feature>
<dbReference type="Gene3D" id="1.20.900.10">
    <property type="entry name" value="Dbl homology (DH) domain"/>
    <property type="match status" value="1"/>
</dbReference>
<feature type="compositionally biased region" description="Basic and acidic residues" evidence="13">
    <location>
        <begin position="1738"/>
        <end position="1755"/>
    </location>
</feature>
<sequence>EDVQFTVKIEGEPEVSWYKGDKLLADEGRYVIVDQDEDQIFTLAIEDVLPEDEGEYRCVAGNEAGKSESTATLIVKDNEYLPEFTSEGQDEPYIANKGDDLRLDVTLKGNPSPEVKWFLDDKPLRNNIHYDISEDGNEHSLCIRSVTLDDKGLYKCEATSKLGKVARKFQVNLQGFTPQGTAPTFRQGIEPVEAKEGTPEARFHCHVEGEPKPEIEWYKDGQLLEENDRVKFETKNGDSFLCISNVSPGDEAEYKVLARNPVGITTSAAELIVAEPVVKPELIEPLKDVKIQAGEDGCFHVRVKGDVKVDWYKGDELLEDAGHVVIVDEEDGETFTLALEEASGQDSGVYKCVATNKAGTTTCTATLIVEGEPSEIAKKEPTSQRKARPTEELPVSKPAEEMVGKSIQLLVEDAPPEPGSPQFLSEFQDCEVVAGSELKLECKFSGSPQPDAEWFKDGGPLEESDRVTCTVSDDATSLVIKKTEADDEGWYRCRISNEKGAIAVEAELIVVEVPTFVTGLEDVTIDEGEDVQFTVKVEGEPEVSWYKGDKLLLDEGRYVIVDQDEDQIFTLAIEDVLPEDEGEYRCVAVNEAGKSESIAKVVVLDKEYPPEFTNEGQDEPYFVKKGDDLRLDVTLKGNPLPDVKWFVDDKPLRNNIHYDITDDGLEHSLCIRNVARDDRGVYKCEASSKLGKVTRKFQVNIEGLAQEGISPEIIQRLMPVEVKEGQTAKFQSRVFGKPTPEIEWYKDDTLIEEDAEGVSFDTKDGCEILIIRGVSPSDEAEYKVLARNPLGTATSSAELLVEEAVEKPELIEPLKDVQIQSGEDGCFRVRVKGDVKVDWYKGDELLDDAGHVVIVDEDDGETFTLALEEASGQDSGVYKCVATNKAGTITCTATLIVTGPSGETIPPSTTGDSSLQPTLSENVPQAMSPSDTRPSEVSPQEVSPPYFEEPQQDIIYDVSEGDTVAFNLNVHGQPKPEVEWFKDDDKMSDGGNIHITQNGGKHELRLQNMTIEDSGIYKCVASNEEGMDERTFKLDVEDTLSERCSPTILHGLKDCQIIAGKPLELECQFFGTPEPKVQWIKDGGPLEVNDRITVRHTEGVARLCFSKTEVDDEGWYKCRLLNPCGVVAVECELVVVEPPKFVKKLEDIEVDEGEDVQLSVQVEGEPEVSWYKDGIKLEDEGRYVIVDQLEDQIFTFAIEDVLPEDEGEYRCVAENEAGKSESVARLFVSDKEYPPEFTNEGQDEPYVVKKGEDLKFDATVKGKPFPKVTWFKNERPLQSNTHFDISENGREFSLGIRNVTLDDRGVYKCEATSKLGKATRKFQVNLEGLSQEGTAPEIVQKIASTEVREGDEAKFTCRVLGKPVPEIEWYKDDQLVEGSDTVKFENQDGCHTLIIKNVSLGDEAEYKMLARNPLGTASSTAELLVEESVNKPELIEPMTDVKIQAGEDGCFRVRVKGDVKVDWYKGDELLEDAGHVVIVDEEDGETFTLALEEASVQDSGMYKCVATNKAGTVTCTASLKVTSGKPGEQTDKEVTPEKPSEIIKPQRLQEVNTQPTFDDGKTISLTVDGDSMVVTLPEDHTTMPGKQPRTAEQPTISDEKTTTPEQKPTSPKEKRTPPQKAPKVTPKKFPEDKTPKKPSTLKPDKSQREPGKEISFTIDSESGLITAPEILPEQEIGKPKGKKPQVAGKTKPGKEESKPVEKEISFAIDGDSVLMASPDNLPQQQQQIPEKPKGKKPQVAEKTKPGKEKPFEPLGKEISFTIDSEAGLKTSPDNLSERESKKPKGQKPEVVEKSKPRKEKPKEFEPVGKEISFTIDSESLVPASPEARPGQQTKKPKSQKSKVPEKKQPGKEHSKPLEKEMIFSIDSESLSLASPETRPEQKSKKPKVQKPHGLDKPEQPKPFETVGKPVSLIIDDGSLIMTSPEERPNQKTTAPQTMKKPTKDKTQQPTEKVEAVKPKKDKKEQPIDKKQPKDTVPKVAAKTTRDKTQQPKEKDAKPTKYQQPTDSTRPVEKHPKDTATKVAPKTTGKPVELRIDGGTMTMTLPAEEIIIPQEESSEQFLAPESESDDIITQLEEEVRPAKDKPLSAPPAVKTKPKKPAPDSTEDDIGKLAYTTKRDDGLPVWARRPKKPAKDETPSAKKPREKSTMPSKTTSDKNKPDRQDVVAKKPERDQAEPVEDIPKPIGVEIGQNVQVLLGPDQGVPIIQLKPKHEAELKPKQTEVKPKPSEVKPKHQPDVKPKKSEKGKKPEVEKPGIQTPEVSKLTRDESDKPVKPSKEVEFVFKIDTSELEAKKPEEKPKDARKPHGSVQDKKDKFHGKPEKNVPEWARKGRAKDTPPPVKPKTKPKSTESRKIPGEAEIVPELSKDVEEPGVELREGEDAQLQVKFNLGTLPSNVEWFKDGSKLVDKPRCTSKTFGDSFELLVKNVTPRDSGTYVCVATSEAGSSTRTFELIIDAPKTPLQPQPSDRVTFKQEMKDIEVGEGDVATFDVLIDGADLEVDWYRDDELLEDAGRIIIEDPHPESDDNLYSLTIENCGPKDSGLYKCVVNKDGKERVTSGYLHITPAGETPRDTKKSEKSITTAPVFTTNLQPIEVNPGYTITLKCSAKDTSSIEWYKDDRRLTKTSRIHIDQKGDQFTLTIKPARPDDAGTYRCVATGPGGKTESVVDVSVRKPLAPSKFEDKLKNTDAKESDRVQLIIRISGEPTLTWYKDGKLLPIGDRFSVECLNPEKGTYALCIDNVNLSDAGRYKCVAKNPAGECFCSTSLQVKEKLAGPVFGEVILNLNINEGEDMLIEIPLTAKPAPKVTWYKDNVQLYNYARCKMQKVGDVYTLNIKQMAPQDAGTYKVVAKNSAGSGTKEINVTITAPDKKQPPAVKDKKPRAPVFNKKMSDVEVTPGDNAIFEVHVPDQPGLDWYKEGILIEDEGRFVIEDAVEGDQLYRLTVENCEPSDHGTYTCLIKNDHGETQCSAKLVISKPLPKEVIEKPSKVKPLSTTPGKATFEPERTPDQKTKAKFGKDLGKGPKEVIEKPSKVTPLSTAPERAKFEPQGSPDHKTKKFAKDTSLQPTVRAKPSPYEGKDYADENGALRKKFEPQSSPDHKTKKFAKDTSLQPTVRAKPSPYEGKDYVDENGALRKKFEPQSSPDHKTKKFAKDTSLQPTVRAKPSPYEGKDYADANGALRKKIPVDIPPGKRKVLEPMEGLAAKPKFLKELKGGRVDEGDNITLEVEAINEPYIDWFKDDVLLDDGGRIIIEDAIEGDTLYRLTIKDSTPADSGEYKCIATNDAGEISCAVYIDVKSGHLLPEFIGSTTESPLNVTEGQDGKIDVEIRGRPDMTVTWYKSDLKLRNDRHVMMENKGNGYYLTVNKMMKSDAGVYKCVASCPAGSVSKEFQVNITAKDRKSLSLQKTVRKPQFIERPKHTDVNEGDDTVFTIRVSGEPEVAWYHDDKPLVNDVRIGMESEGDVFRLCIKDTSLEDAGRYKCIAKNSAGESSCAVSLRVKETFIPPEFVPVSETRYEVDEGSDVMFTTKVKGRPEPKITWFKDDVRCDARLKTTRIGDEYILTISRATTLDSGMYKCTGSSPAGSSSVEFELVVNAQAEEKKAPEEIGDRPIFAEKMQDIDVCQGGEAVFSVRASDSPKIEWYRGDRQIENKGRFTIQEAKDGDDLYQLIIDDVKASDIGTYACRVTNDVGKSSCSANLYVDRAVTVPQFVGKDEPLPELLEGDELRLRATVRSFPKPDVIWFRNDVRLRGDAYVKLQPVNDEYNVIVRNLKRTDSGVYRCEASTSAGTASKEFKVEVKEKQRRQNAATINKGLKESYDLEEGNPLKLQCDVSGRPAPDVEWFKDDEHAENMRQIKIDNVSGLCTLKIKSLKPQHSGTYRCVATNPAGTAETATVVTVRKEIAPPEMKERLRNKDVREGERIKLELRVTGEPELIWTKDGNAVTSQGRFLIATTPTANNAYSLEIQDCTLQDSGRYKCVAKNSRGQVFCSCTVTVLEKQAAPEFSDPKNVDVSLQENEELRLEVIVSGKPEPRVKWFKNNFAVMQTGGLRLEQKSGKYSLVVAKAKQSDSGSFKCVASNIVGSVNKVFQVSVKAGKAEGQSPAFLEELQPVKTKEGRLARLECKLQGQPSPKVEWHKDDEKLDLGSRIKAEREGQYCVLTIKDSKPQDSGMYMCVAFNDFGSIATNAELVVESVLTEPVFEEKLKNIEVTEGKEATFTVKVDPNSSPTVTWCKDNKDIAGSGRHMLTSIVEDGIYSLVIRNCEVNDTGRYTCIAKNDVGEIKCSGRLEAKASVTVPVFESGDHDEPIEIEEGGKLQLLVNVKNKPYPKVKWYKDGRLLLTGARLYIRSTGGEYSLEVPRVTAKDAGLYKCVATSPGGTASKVFNVTIADSRKSRSFGATASNESVKHKQVIQEKQVATVERQVQAELESGLESFEPSTDEVDSDGQFQPRFVQKLQDLEVVEGSAARLDIIVKGNPEPDVSWYKDNQAIFENRRIKFLYEDDGLCSLVVRDITTQDRGKYKCVASNKKGKIQCSCELFVEVHGFEGSLTESDTEPLTPKSLSSEFLYDSEEDRAAQQVEETPKISLVLRSKTVSPGSTAKFACRYQSKTRTTVEWSKDGKPVRQDSRHKMEHDGDLCALTILRVNADDVGEYTVVLKNDAGQSNSAASLLVEDTAEPERDGMPPKFVLSPNKTVEACITCSARMECKAVGDPKPDVRWYKEKLQIVSNDKCSVYTDDGGVCTLIVQDVTYEDEGTYKAIASNDFGKVTCSTKLIVKAGDVSSDESDTRSGSDQGSIKERPISHSLRTKRTTTPTSSTDSKRLPEFTVPLRDKQSPAGTTARLSCRVVSKSRFTAKWYKDGQPIRSGGRHDVQSDFASQTLIIRDCRVEDSGEYKCEAKNLDGVSSTVAMLTVQGRSTPGRQPVSVKQPSRGQFTWSKTSQDKSPEASQTSKTTGVSKSYGRQKTTETKAQDVEIETEIKQVTGDITESAPPDVAQGLQETPEQQQVTGSSRYVAVSESIDKETGKTFLIPGDIVEVLDQNPSGLWLVRRTSRSVEIGFVLETILEETKGSKMDDEEVSETSGTTEEYETLAYHIILTNYKATNENEVTVSIDDEIEVLDDGDLDYWFIDNLSTEREGVVPSYLVQQVSEEEFKRAPKDEHVRVREAKNQRTNVVNDLIDGERKYVKLLRFIIENHLVEMESDDLPRSLVGKKDELFSNIKDIYTFHTRTFLHELEACVNDPNDLAKTFLRHKKKLQIYAKYLQDRILMESLLSQPQINDFFKEFQEDTEDPLFITDYLNKPMNRLQEYEHSLQELLKYTARANLKCRDVEEALQVASNLSQQAQGVLRIASLDMYSGEIPLQQAGKLLRQGTVLFWDDKPRGKGKEREIFLFEKVLINARKREDGKRYTCKFAMKISSLGVTEDITGQPKKWSLWVGNSAQNPSVLHTFEGKTIEVKESWINAIKDLIDAQGEQKPSKSKDDKRNLAPAVKERIPAGSSHEELFTEVEKQYVVVTAPKVSPKPKKPAKDSSSSSKTTKESTLRMDVDTETVDGNVEGAPPVITKGPGFTRSKQARQSCSHKGYTELEIEKVQYADAGTYQIALANSNGNAWAEAILDMNAPPNITNAPKGVVAKAGSSARFPCNFTAHPQPSIKWSKNNVEIKNEGRFHILIEENYTQLEITDLVKSDDGNYRVDLQNSAGSYWASAGLGVTGGEITETNKKETVSSQKTIKQWRGEPGKHSSFKLQSTQSHETRSHGETTADNQELASPPGFTKTPKGTVAKAGTNVTFPTIFHGDPQPSVVWTKDDVEIKSEGRFNISTSEGWAWASAQLVVT</sequence>
<dbReference type="GO" id="GO:0031674">
    <property type="term" value="C:I band"/>
    <property type="evidence" value="ECO:0007669"/>
    <property type="project" value="UniProtKB-ARBA"/>
</dbReference>
<accession>A0A6S7GN35</accession>
<feature type="region of interest" description="Disordered" evidence="13">
    <location>
        <begin position="1521"/>
        <end position="1540"/>
    </location>
</feature>
<feature type="compositionally biased region" description="Basic and acidic residues" evidence="13">
    <location>
        <begin position="2153"/>
        <end position="2174"/>
    </location>
</feature>
<feature type="compositionally biased region" description="Basic and acidic residues" evidence="13">
    <location>
        <begin position="375"/>
        <end position="391"/>
    </location>
</feature>
<keyword evidence="10" id="KW-1015">Disulfide bond</keyword>
<dbReference type="GO" id="GO:0004672">
    <property type="term" value="F:protein kinase activity"/>
    <property type="evidence" value="ECO:0007669"/>
    <property type="project" value="TreeGrafter"/>
</dbReference>
<dbReference type="FunFam" id="2.60.40.10:FF:000032">
    <property type="entry name" value="palladin isoform X1"/>
    <property type="match status" value="1"/>
</dbReference>
<dbReference type="OrthoDB" id="5969272at2759"/>
<dbReference type="SMART" id="SM00408">
    <property type="entry name" value="IGc2"/>
    <property type="match status" value="37"/>
</dbReference>
<dbReference type="PROSITE" id="PS50003">
    <property type="entry name" value="PH_DOMAIN"/>
    <property type="match status" value="1"/>
</dbReference>
<dbReference type="FunFam" id="2.60.40.10:FF:000031">
    <property type="entry name" value="Myosin-binding protein C, slow type"/>
    <property type="match status" value="1"/>
</dbReference>
<feature type="compositionally biased region" description="Basic and acidic residues" evidence="13">
    <location>
        <begin position="5531"/>
        <end position="5541"/>
    </location>
</feature>
<organism evidence="14 15">
    <name type="scientific">Paramuricea clavata</name>
    <name type="common">Red gorgonian</name>
    <name type="synonym">Violescent sea-whip</name>
    <dbReference type="NCBI Taxonomy" id="317549"/>
    <lineage>
        <taxon>Eukaryota</taxon>
        <taxon>Metazoa</taxon>
        <taxon>Cnidaria</taxon>
        <taxon>Anthozoa</taxon>
        <taxon>Octocorallia</taxon>
        <taxon>Malacalcyonacea</taxon>
        <taxon>Plexauridae</taxon>
        <taxon>Paramuricea</taxon>
    </lineage>
</organism>
<comment type="similarity">
    <text evidence="3">Belongs to the protein kinase superfamily. CAMK Ser/Thr protein kinase family.</text>
</comment>
<evidence type="ECO:0000313" key="14">
    <source>
        <dbReference type="EMBL" id="CAB3993085.1"/>
    </source>
</evidence>
<feature type="non-terminal residue" evidence="14">
    <location>
        <position position="5830"/>
    </location>
</feature>
<dbReference type="PROSITE" id="PS50010">
    <property type="entry name" value="DH_2"/>
    <property type="match status" value="1"/>
</dbReference>
<dbReference type="SUPFAM" id="SSF48065">
    <property type="entry name" value="DBL homology domain (DH-domain)"/>
    <property type="match status" value="1"/>
</dbReference>
<feature type="region of interest" description="Disordered" evidence="13">
    <location>
        <begin position="2205"/>
        <end position="2354"/>
    </location>
</feature>
<name>A0A6S7GN35_PARCT</name>
<dbReference type="SMART" id="SM00326">
    <property type="entry name" value="SH3"/>
    <property type="match status" value="1"/>
</dbReference>
<dbReference type="SUPFAM" id="SSF48726">
    <property type="entry name" value="Immunoglobulin"/>
    <property type="match status" value="39"/>
</dbReference>
<gene>
    <name evidence="14" type="ORF">PACLA_8A046254</name>
</gene>
<feature type="region of interest" description="Disordered" evidence="13">
    <location>
        <begin position="2981"/>
        <end position="3172"/>
    </location>
</feature>
<keyword evidence="8" id="KW-0067">ATP-binding</keyword>
<dbReference type="Gene3D" id="2.60.40.10">
    <property type="entry name" value="Immunoglobulins"/>
    <property type="match status" value="39"/>
</dbReference>
<dbReference type="PANTHER" id="PTHR47633">
    <property type="entry name" value="IMMUNOGLOBULIN"/>
    <property type="match status" value="1"/>
</dbReference>
<feature type="region of interest" description="Disordered" evidence="13">
    <location>
        <begin position="4775"/>
        <end position="4835"/>
    </location>
</feature>
<feature type="compositionally biased region" description="Basic and acidic residues" evidence="13">
    <location>
        <begin position="2009"/>
        <end position="2019"/>
    </location>
</feature>
<feature type="compositionally biased region" description="Polar residues" evidence="13">
    <location>
        <begin position="4992"/>
        <end position="5004"/>
    </location>
</feature>
<feature type="region of interest" description="Disordered" evidence="13">
    <location>
        <begin position="1576"/>
        <end position="2040"/>
    </location>
</feature>
<dbReference type="InterPro" id="IPR013783">
    <property type="entry name" value="Ig-like_fold"/>
</dbReference>
<feature type="compositionally biased region" description="Basic and acidic residues" evidence="13">
    <location>
        <begin position="3073"/>
        <end position="3089"/>
    </location>
</feature>
<comment type="subcellular location">
    <subcellularLocation>
        <location evidence="2">Cytoplasm</location>
    </subcellularLocation>
    <subcellularLocation>
        <location evidence="1">Nucleus</location>
    </subcellularLocation>
</comment>
<evidence type="ECO:0000256" key="10">
    <source>
        <dbReference type="ARBA" id="ARBA00023157"/>
    </source>
</evidence>
<feature type="compositionally biased region" description="Basic and acidic residues" evidence="13">
    <location>
        <begin position="1528"/>
        <end position="1540"/>
    </location>
</feature>
<dbReference type="Gene3D" id="2.30.30.40">
    <property type="entry name" value="SH3 Domains"/>
    <property type="match status" value="1"/>
</dbReference>
<dbReference type="GO" id="GO:0005634">
    <property type="term" value="C:nucleus"/>
    <property type="evidence" value="ECO:0007669"/>
    <property type="project" value="UniProtKB-SubCell"/>
</dbReference>
<evidence type="ECO:0000256" key="12">
    <source>
        <dbReference type="ARBA" id="ARBA00023319"/>
    </source>
</evidence>
<feature type="region of interest" description="Disordered" evidence="13">
    <location>
        <begin position="5466"/>
        <end position="5494"/>
    </location>
</feature>
<feature type="region of interest" description="Disordered" evidence="13">
    <location>
        <begin position="375"/>
        <end position="397"/>
    </location>
</feature>
<dbReference type="PROSITE" id="PS50835">
    <property type="entry name" value="IG_LIKE"/>
    <property type="match status" value="37"/>
</dbReference>
<feature type="compositionally biased region" description="Basic and acidic residues" evidence="13">
    <location>
        <begin position="1983"/>
        <end position="1998"/>
    </location>
</feature>
<dbReference type="Pfam" id="PF07679">
    <property type="entry name" value="I-set"/>
    <property type="match status" value="39"/>
</dbReference>
<dbReference type="GO" id="GO:0005085">
    <property type="term" value="F:guanyl-nucleotide exchange factor activity"/>
    <property type="evidence" value="ECO:0007669"/>
    <property type="project" value="InterPro"/>
</dbReference>
<dbReference type="InterPro" id="IPR001849">
    <property type="entry name" value="PH_domain"/>
</dbReference>
<feature type="compositionally biased region" description="Polar residues" evidence="13">
    <location>
        <begin position="4908"/>
        <end position="4933"/>
    </location>
</feature>
<dbReference type="SMART" id="SM00409">
    <property type="entry name" value="IG"/>
    <property type="match status" value="39"/>
</dbReference>
<feature type="compositionally biased region" description="Basic and acidic residues" evidence="13">
    <location>
        <begin position="1692"/>
        <end position="1704"/>
    </location>
</feature>
<feature type="region of interest" description="Disordered" evidence="13">
    <location>
        <begin position="5513"/>
        <end position="5573"/>
    </location>
</feature>
<evidence type="ECO:0000256" key="2">
    <source>
        <dbReference type="ARBA" id="ARBA00004496"/>
    </source>
</evidence>
<dbReference type="InterPro" id="IPR001452">
    <property type="entry name" value="SH3_domain"/>
</dbReference>
<keyword evidence="12" id="KW-0393">Immunoglobulin domain</keyword>
<dbReference type="Proteomes" id="UP001152795">
    <property type="component" value="Unassembled WGS sequence"/>
</dbReference>
<dbReference type="GO" id="GO:0060298">
    <property type="term" value="P:positive regulation of sarcomere organization"/>
    <property type="evidence" value="ECO:0007669"/>
    <property type="project" value="UniProtKB-ARBA"/>
</dbReference>
<dbReference type="InterPro" id="IPR013098">
    <property type="entry name" value="Ig_I-set"/>
</dbReference>
<evidence type="ECO:0000256" key="8">
    <source>
        <dbReference type="ARBA" id="ARBA00022840"/>
    </source>
</evidence>
<keyword evidence="9" id="KW-0175">Coiled coil</keyword>
<dbReference type="PANTHER" id="PTHR47633:SF16">
    <property type="entry name" value="CAVP-TARGET PROTEIN-LIKE"/>
    <property type="match status" value="1"/>
</dbReference>
<evidence type="ECO:0000256" key="11">
    <source>
        <dbReference type="ARBA" id="ARBA00023242"/>
    </source>
</evidence>
<feature type="region of interest" description="Disordered" evidence="13">
    <location>
        <begin position="898"/>
        <end position="944"/>
    </location>
</feature>
<feature type="region of interest" description="Disordered" evidence="13">
    <location>
        <begin position="2052"/>
        <end position="2185"/>
    </location>
</feature>
<feature type="compositionally biased region" description="Basic and acidic residues" evidence="13">
    <location>
        <begin position="2076"/>
        <end position="2085"/>
    </location>
</feature>
<protein>
    <submittedName>
        <fullName evidence="14">Muscle M-line assembly unc-89-like</fullName>
    </submittedName>
</protein>
<feature type="compositionally biased region" description="Basic and acidic residues" evidence="13">
    <location>
        <begin position="4780"/>
        <end position="4796"/>
    </location>
</feature>
<dbReference type="GO" id="GO:0045989">
    <property type="term" value="P:positive regulation of striated muscle contraction"/>
    <property type="evidence" value="ECO:0007669"/>
    <property type="project" value="UniProtKB-ARBA"/>
</dbReference>
<evidence type="ECO:0000256" key="4">
    <source>
        <dbReference type="ARBA" id="ARBA00022443"/>
    </source>
</evidence>
<keyword evidence="5" id="KW-0963">Cytoplasm</keyword>
<feature type="compositionally biased region" description="Low complexity" evidence="13">
    <location>
        <begin position="935"/>
        <end position="944"/>
    </location>
</feature>
<dbReference type="InterPro" id="IPR003598">
    <property type="entry name" value="Ig_sub2"/>
</dbReference>
<dbReference type="InterPro" id="IPR013106">
    <property type="entry name" value="Ig_V-set"/>
</dbReference>
<feature type="compositionally biased region" description="Polar residues" evidence="13">
    <location>
        <begin position="906"/>
        <end position="932"/>
    </location>
</feature>
<evidence type="ECO:0000256" key="5">
    <source>
        <dbReference type="ARBA" id="ARBA00022490"/>
    </source>
</evidence>
<evidence type="ECO:0000256" key="9">
    <source>
        <dbReference type="ARBA" id="ARBA00023054"/>
    </source>
</evidence>
<dbReference type="GO" id="GO:0008092">
    <property type="term" value="F:cytoskeletal protein binding"/>
    <property type="evidence" value="ECO:0007669"/>
    <property type="project" value="UniProtKB-ARBA"/>
</dbReference>
<dbReference type="PROSITE" id="PS50002">
    <property type="entry name" value="SH3"/>
    <property type="match status" value="1"/>
</dbReference>
<dbReference type="FunFam" id="2.60.40.10:FF:000345">
    <property type="entry name" value="Muscle M-line assembly protein unc-89"/>
    <property type="match status" value="1"/>
</dbReference>
<feature type="compositionally biased region" description="Basic and acidic residues" evidence="13">
    <location>
        <begin position="2998"/>
        <end position="3028"/>
    </location>
</feature>
<feature type="compositionally biased region" description="Basic and acidic residues" evidence="13">
    <location>
        <begin position="1892"/>
        <end position="1901"/>
    </location>
</feature>
<feature type="compositionally biased region" description="Basic and acidic residues" evidence="13">
    <location>
        <begin position="5470"/>
        <end position="5494"/>
    </location>
</feature>
<dbReference type="SMART" id="SM00325">
    <property type="entry name" value="RhoGEF"/>
    <property type="match status" value="1"/>
</dbReference>
<feature type="compositionally biased region" description="Basic and acidic residues" evidence="13">
    <location>
        <begin position="4813"/>
        <end position="4828"/>
    </location>
</feature>
<dbReference type="InterPro" id="IPR036179">
    <property type="entry name" value="Ig-like_dom_sf"/>
</dbReference>
<feature type="compositionally biased region" description="Basic and acidic residues" evidence="13">
    <location>
        <begin position="1775"/>
        <end position="1808"/>
    </location>
</feature>
<evidence type="ECO:0000256" key="3">
    <source>
        <dbReference type="ARBA" id="ARBA00006692"/>
    </source>
</evidence>
<dbReference type="SUPFAM" id="SSF50729">
    <property type="entry name" value="PH domain-like"/>
    <property type="match status" value="1"/>
</dbReference>
<dbReference type="FunFam" id="2.60.40.10:FF:000107">
    <property type="entry name" value="Myosin, light chain kinase a"/>
    <property type="match status" value="14"/>
</dbReference>
<evidence type="ECO:0000256" key="1">
    <source>
        <dbReference type="ARBA" id="ARBA00004123"/>
    </source>
</evidence>
<evidence type="ECO:0000313" key="15">
    <source>
        <dbReference type="Proteomes" id="UP001152795"/>
    </source>
</evidence>
<feature type="non-terminal residue" evidence="14">
    <location>
        <position position="1"/>
    </location>
</feature>
<keyword evidence="4" id="KW-0728">SH3 domain</keyword>